<name>A0A2Z6IDR4_9BURK</name>
<dbReference type="PANTHER" id="PTHR46268">
    <property type="entry name" value="STRESS RESPONSE PROTEIN NHAX"/>
    <property type="match status" value="1"/>
</dbReference>
<dbReference type="RefSeq" id="WP_170143848.1">
    <property type="nucleotide sequence ID" value="NZ_AP018786.1"/>
</dbReference>
<feature type="domain" description="UspA" evidence="2">
    <location>
        <begin position="152"/>
        <end position="298"/>
    </location>
</feature>
<comment type="similarity">
    <text evidence="1">Belongs to the universal stress protein A family.</text>
</comment>
<evidence type="ECO:0000256" key="1">
    <source>
        <dbReference type="ARBA" id="ARBA00008791"/>
    </source>
</evidence>
<dbReference type="PANTHER" id="PTHR46268:SF6">
    <property type="entry name" value="UNIVERSAL STRESS PROTEIN UP12"/>
    <property type="match status" value="1"/>
</dbReference>
<dbReference type="EMBL" id="AP018786">
    <property type="protein sequence ID" value="BBF23298.1"/>
    <property type="molecule type" value="Genomic_DNA"/>
</dbReference>
<accession>A0A2Z6IDR4</accession>
<dbReference type="KEGG" id="sutt:SUTMEG_11890"/>
<dbReference type="AlphaFoldDB" id="A0A2Z6IDR4"/>
<proteinExistence type="inferred from homology"/>
<reference evidence="3 4" key="1">
    <citation type="journal article" date="2018" name="Int. J. Syst. Evol. Microbiol.">
        <title>Mesosutterella multiformis gen. nov., sp. nov., a member of the family Sutterellaceae and Sutterella megalosphaeroides sp. nov., isolated from human faeces.</title>
        <authorList>
            <person name="Sakamoto M."/>
            <person name="Ikeyama N."/>
            <person name="Kunihiro T."/>
            <person name="Iino T."/>
            <person name="Yuki M."/>
            <person name="Ohkuma M."/>
        </authorList>
    </citation>
    <scope>NUCLEOTIDE SEQUENCE [LARGE SCALE GENOMIC DNA]</scope>
    <source>
        <strain evidence="3 4">6FBBBH3</strain>
    </source>
</reference>
<evidence type="ECO:0000313" key="4">
    <source>
        <dbReference type="Proteomes" id="UP000271003"/>
    </source>
</evidence>
<dbReference type="Gene3D" id="3.40.50.620">
    <property type="entry name" value="HUPs"/>
    <property type="match status" value="2"/>
</dbReference>
<gene>
    <name evidence="3" type="ORF">SUTMEG_11890</name>
</gene>
<protein>
    <recommendedName>
        <fullName evidence="2">UspA domain-containing protein</fullName>
    </recommendedName>
</protein>
<dbReference type="InterPro" id="IPR014729">
    <property type="entry name" value="Rossmann-like_a/b/a_fold"/>
</dbReference>
<evidence type="ECO:0000259" key="2">
    <source>
        <dbReference type="Pfam" id="PF00582"/>
    </source>
</evidence>
<dbReference type="InterPro" id="IPR006015">
    <property type="entry name" value="Universal_stress_UspA"/>
</dbReference>
<dbReference type="SUPFAM" id="SSF52402">
    <property type="entry name" value="Adenine nucleotide alpha hydrolases-like"/>
    <property type="match status" value="2"/>
</dbReference>
<dbReference type="CDD" id="cd00293">
    <property type="entry name" value="USP-like"/>
    <property type="match status" value="2"/>
</dbReference>
<organism evidence="3 4">
    <name type="scientific">Sutterella megalosphaeroides</name>
    <dbReference type="NCBI Taxonomy" id="2494234"/>
    <lineage>
        <taxon>Bacteria</taxon>
        <taxon>Pseudomonadati</taxon>
        <taxon>Pseudomonadota</taxon>
        <taxon>Betaproteobacteria</taxon>
        <taxon>Burkholderiales</taxon>
        <taxon>Sutterellaceae</taxon>
        <taxon>Sutterella</taxon>
    </lineage>
</organism>
<evidence type="ECO:0000313" key="3">
    <source>
        <dbReference type="EMBL" id="BBF23298.1"/>
    </source>
</evidence>
<dbReference type="Proteomes" id="UP000271003">
    <property type="component" value="Chromosome"/>
</dbReference>
<keyword evidence="4" id="KW-1185">Reference proteome</keyword>
<feature type="domain" description="UspA" evidence="2">
    <location>
        <begin position="2"/>
        <end position="141"/>
    </location>
</feature>
<dbReference type="Pfam" id="PF00582">
    <property type="entry name" value="Usp"/>
    <property type="match status" value="2"/>
</dbReference>
<sequence length="299" mass="32264">MRILVPVDGSDQSRHVIHYLGALQRLRAGESPEIELVNVQYEPTPGLARVFGESAVKAAYEEEGQKVFEALRNTVEAAELTVKTKVAFGDTGPALAKEAERFGADLIVMGSRGLNPVKGFFLGSFTNAVLSQVKTPVLLVRKHTNVEKPALRIGVCIDGSVYGEAAVEHILKNHGVAGNDVRYELIHVTEPFYIITDSSPDITDEIGSTSYAKAYEELAEKRFHEAVDPIAAKFKAAGLAVDCVHLTGSVAEELVDYSKNLDLLVMGSHGRGNFTAAVLGSVAMHVAAETDLPILVIRR</sequence>
<dbReference type="InterPro" id="IPR006016">
    <property type="entry name" value="UspA"/>
</dbReference>
<dbReference type="PRINTS" id="PR01438">
    <property type="entry name" value="UNVRSLSTRESS"/>
</dbReference>